<evidence type="ECO:0000256" key="1">
    <source>
        <dbReference type="SAM" id="MobiDB-lite"/>
    </source>
</evidence>
<proteinExistence type="predicted"/>
<evidence type="ECO:0000313" key="2">
    <source>
        <dbReference type="EMBL" id="CAE0697141.1"/>
    </source>
</evidence>
<organism evidence="2">
    <name type="scientific">Pelagomonas calceolata</name>
    <dbReference type="NCBI Taxonomy" id="35677"/>
    <lineage>
        <taxon>Eukaryota</taxon>
        <taxon>Sar</taxon>
        <taxon>Stramenopiles</taxon>
        <taxon>Ochrophyta</taxon>
        <taxon>Pelagophyceae</taxon>
        <taxon>Pelagomonadales</taxon>
        <taxon>Pelagomonadaceae</taxon>
        <taxon>Pelagomonas</taxon>
    </lineage>
</organism>
<feature type="region of interest" description="Disordered" evidence="1">
    <location>
        <begin position="23"/>
        <end position="42"/>
    </location>
</feature>
<sequence length="160" mass="17492">MRPRLSPEDQDLGSSATLYCYREQSGGGGGSTEVFPSADVPEGEKPLKAKAKARKVGQLNVRLPDGFTRGNNHVWTSSLDEGAEEAVLKLMRLRHDMKKEGRIALYEVVNVETISVDDIPDGWAPKKGTKAHTKLFRGLPKVIKTTFGKRLDSGVAADGW</sequence>
<accession>A0A7S3ZXI9</accession>
<reference evidence="2" key="1">
    <citation type="submission" date="2021-01" db="EMBL/GenBank/DDBJ databases">
        <authorList>
            <person name="Corre E."/>
            <person name="Pelletier E."/>
            <person name="Niang G."/>
            <person name="Scheremetjew M."/>
            <person name="Finn R."/>
            <person name="Kale V."/>
            <person name="Holt S."/>
            <person name="Cochrane G."/>
            <person name="Meng A."/>
            <person name="Brown T."/>
            <person name="Cohen L."/>
        </authorList>
    </citation>
    <scope>NUCLEOTIDE SEQUENCE</scope>
    <source>
        <strain evidence="2">CCMP1756</strain>
    </source>
</reference>
<protein>
    <submittedName>
        <fullName evidence="2">Uncharacterized protein</fullName>
    </submittedName>
</protein>
<name>A0A7S3ZXI9_9STRA</name>
<dbReference type="EMBL" id="HBIW01014609">
    <property type="protein sequence ID" value="CAE0697141.1"/>
    <property type="molecule type" value="Transcribed_RNA"/>
</dbReference>
<dbReference type="AlphaFoldDB" id="A0A7S3ZXI9"/>
<gene>
    <name evidence="2" type="ORF">PCAL00307_LOCUS12577</name>
</gene>